<dbReference type="Gene3D" id="2.60.40.1120">
    <property type="entry name" value="Carboxypeptidase-like, regulatory domain"/>
    <property type="match status" value="1"/>
</dbReference>
<dbReference type="InterPro" id="IPR036942">
    <property type="entry name" value="Beta-barrel_TonB_sf"/>
</dbReference>
<dbReference type="NCBIfam" id="TIGR04057">
    <property type="entry name" value="SusC_RagA_signa"/>
    <property type="match status" value="1"/>
</dbReference>
<evidence type="ECO:0000313" key="9">
    <source>
        <dbReference type="EMBL" id="NJW52701.1"/>
    </source>
</evidence>
<keyword evidence="3 7" id="KW-1134">Transmembrane beta strand</keyword>
<dbReference type="Gene3D" id="2.170.130.10">
    <property type="entry name" value="TonB-dependent receptor, plug domain"/>
    <property type="match status" value="1"/>
</dbReference>
<keyword evidence="2 7" id="KW-0813">Transport</keyword>
<evidence type="ECO:0000259" key="8">
    <source>
        <dbReference type="Pfam" id="PF07715"/>
    </source>
</evidence>
<evidence type="ECO:0000256" key="5">
    <source>
        <dbReference type="ARBA" id="ARBA00023136"/>
    </source>
</evidence>
<keyword evidence="10" id="KW-1185">Reference proteome</keyword>
<evidence type="ECO:0000256" key="6">
    <source>
        <dbReference type="ARBA" id="ARBA00023237"/>
    </source>
</evidence>
<organism evidence="9 10">
    <name type="scientific">Salinimicrobium oceani</name>
    <dbReference type="NCBI Taxonomy" id="2722702"/>
    <lineage>
        <taxon>Bacteria</taxon>
        <taxon>Pseudomonadati</taxon>
        <taxon>Bacteroidota</taxon>
        <taxon>Flavobacteriia</taxon>
        <taxon>Flavobacteriales</taxon>
        <taxon>Flavobacteriaceae</taxon>
        <taxon>Salinimicrobium</taxon>
    </lineage>
</organism>
<dbReference type="InterPro" id="IPR037066">
    <property type="entry name" value="Plug_dom_sf"/>
</dbReference>
<dbReference type="InterPro" id="IPR039426">
    <property type="entry name" value="TonB-dep_rcpt-like"/>
</dbReference>
<comment type="caution">
    <text evidence="9">The sequence shown here is derived from an EMBL/GenBank/DDBJ whole genome shotgun (WGS) entry which is preliminary data.</text>
</comment>
<dbReference type="RefSeq" id="WP_168137814.1">
    <property type="nucleotide sequence ID" value="NZ_JAAVJR010000003.1"/>
</dbReference>
<dbReference type="Pfam" id="PF13715">
    <property type="entry name" value="CarbopepD_reg_2"/>
    <property type="match status" value="1"/>
</dbReference>
<proteinExistence type="inferred from homology"/>
<dbReference type="Pfam" id="PF07715">
    <property type="entry name" value="Plug"/>
    <property type="match status" value="1"/>
</dbReference>
<dbReference type="InterPro" id="IPR023997">
    <property type="entry name" value="TonB-dep_OMP_SusC/RagA_CS"/>
</dbReference>
<comment type="similarity">
    <text evidence="7">Belongs to the TonB-dependent receptor family.</text>
</comment>
<evidence type="ECO:0000256" key="1">
    <source>
        <dbReference type="ARBA" id="ARBA00004571"/>
    </source>
</evidence>
<comment type="subcellular location">
    <subcellularLocation>
        <location evidence="1 7">Cell outer membrane</location>
        <topology evidence="1 7">Multi-pass membrane protein</topology>
    </subcellularLocation>
</comment>
<dbReference type="SUPFAM" id="SSF49464">
    <property type="entry name" value="Carboxypeptidase regulatory domain-like"/>
    <property type="match status" value="1"/>
</dbReference>
<evidence type="ECO:0000256" key="4">
    <source>
        <dbReference type="ARBA" id="ARBA00022692"/>
    </source>
</evidence>
<accession>A0ABX1CWP1</accession>
<evidence type="ECO:0000313" key="10">
    <source>
        <dbReference type="Proteomes" id="UP000703674"/>
    </source>
</evidence>
<gene>
    <name evidence="9" type="ORF">HC175_07185</name>
</gene>
<dbReference type="InterPro" id="IPR012910">
    <property type="entry name" value="Plug_dom"/>
</dbReference>
<dbReference type="Gene3D" id="2.40.170.20">
    <property type="entry name" value="TonB-dependent receptor, beta-barrel domain"/>
    <property type="match status" value="1"/>
</dbReference>
<protein>
    <submittedName>
        <fullName evidence="9">SusC/RagA family TonB-linked outer membrane protein</fullName>
    </submittedName>
</protein>
<dbReference type="Proteomes" id="UP000703674">
    <property type="component" value="Unassembled WGS sequence"/>
</dbReference>
<dbReference type="NCBIfam" id="TIGR04056">
    <property type="entry name" value="OMP_RagA_SusC"/>
    <property type="match status" value="1"/>
</dbReference>
<evidence type="ECO:0000256" key="7">
    <source>
        <dbReference type="PROSITE-ProRule" id="PRU01360"/>
    </source>
</evidence>
<keyword evidence="4 7" id="KW-0812">Transmembrane</keyword>
<dbReference type="PROSITE" id="PS52016">
    <property type="entry name" value="TONB_DEPENDENT_REC_3"/>
    <property type="match status" value="1"/>
</dbReference>
<dbReference type="SUPFAM" id="SSF56935">
    <property type="entry name" value="Porins"/>
    <property type="match status" value="1"/>
</dbReference>
<reference evidence="9 10" key="1">
    <citation type="submission" date="2020-03" db="EMBL/GenBank/DDBJ databases">
        <title>Salinimicrobium sp. nov, isolated from SCS.</title>
        <authorList>
            <person name="Cao W.R."/>
        </authorList>
    </citation>
    <scope>NUCLEOTIDE SEQUENCE [LARGE SCALE GENOMIC DNA]</scope>
    <source>
        <strain evidence="10">J15B91</strain>
    </source>
</reference>
<keyword evidence="6 7" id="KW-0998">Cell outer membrane</keyword>
<evidence type="ECO:0000256" key="2">
    <source>
        <dbReference type="ARBA" id="ARBA00022448"/>
    </source>
</evidence>
<dbReference type="InterPro" id="IPR008969">
    <property type="entry name" value="CarboxyPept-like_regulatory"/>
</dbReference>
<dbReference type="InterPro" id="IPR023996">
    <property type="entry name" value="TonB-dep_OMP_SusC/RagA"/>
</dbReference>
<keyword evidence="5 7" id="KW-0472">Membrane</keyword>
<name>A0ABX1CWP1_9FLAO</name>
<dbReference type="EMBL" id="JAAVJR010000003">
    <property type="protein sequence ID" value="NJW52701.1"/>
    <property type="molecule type" value="Genomic_DNA"/>
</dbReference>
<sequence>MKNNYSRLVIIALITIIVFLYALTIKGYAAGLPATLQETVTGVVTDEQGMPLPGVTVTVKGSNKGTATNIDGEYKIAVDPQGVLEFSYVGFKAMEISVDGRREINVRLVEDITALDEVQINAGYYNTTRRESTGNISRVTAEEIELQPVVNPLLALQGRMAGVEIISGGAQVGAANTIRIRGINSLREEGNFPLYIIDGVPISSLPVETNSMFGSLGMDPLNGLNLSNIESIEVLKDADATAIYGSRGANGVILITTKTGKSGATGLDVRIYSGTSSFPGRLDLLETPDYLQLRRAAFQNDQVEPDQYNAYDLILWNQTRNTDWQDFFFGGTAETTDVNIAANGGSERTFFRVGGGFYDQGTIYPGDYNYKKITGSLGLNHTSRDDKLNLNLSLSYGVDKNQLLGESDVSQYAFLLPPNAPSVLNENGDLNWEDWEEAGLNNPLAGYYNNSEIRTRSLISNLNFSYSIFNNLNFKTSLGYTTYNSEELKKRPSRSYNPAEEAPHYSFHLNSYRRSWIVEPQLIFEKDFENVGLEALVGTTFQENVGSLLSLQGTGYVTETLIGNLDAAEDIEHASSPENKYRYSAFFARVGGSWKKKLFLNFTGRRDGSSRFGPNKRFSNFGAVGAAWIFTENPISDEHSSFISFGKIRGSYGATGNDQIGDYGYLDAYEATDGPQGLYPVGLSNPDFSWEVNQKLESAINVGFFNDRINLDVSWYRNLISKQLVGYPLPAITGFTSVQANLPALIENTGWEIVISTSNINTRNFQWRTNLNVTFPKNELVEYPGIEQSPYANTFKIGYPLDIGLMYQYDGLDPETGLYQFTDINNDGRLDHEDRTHIQDRGRQYFGGINNHLIYKGFTLQFLLQFAKQEGVLSFFDAGASGVQREMALEAFESGGDFQGISQSFDARTAYSNVIESDFVLQEASYLRLKTLSLGYQVPVFLLEKMGLKGGKVFLHGQNLLTLTNYDGLDPEFPYSPTSFANLRTLTGGIELNF</sequence>
<feature type="domain" description="TonB-dependent receptor plug" evidence="8">
    <location>
        <begin position="129"/>
        <end position="252"/>
    </location>
</feature>
<evidence type="ECO:0000256" key="3">
    <source>
        <dbReference type="ARBA" id="ARBA00022452"/>
    </source>
</evidence>